<organism evidence="1">
    <name type="scientific">Faxonius propinquus nudivirus</name>
    <dbReference type="NCBI Taxonomy" id="3139431"/>
    <lineage>
        <taxon>Viruses</taxon>
        <taxon>Viruses incertae sedis</taxon>
        <taxon>Naldaviricetes</taxon>
        <taxon>Lefavirales</taxon>
        <taxon>Nudiviridae</taxon>
    </lineage>
</organism>
<evidence type="ECO:0000313" key="1">
    <source>
        <dbReference type="EMBL" id="XCH39306.1"/>
    </source>
</evidence>
<accession>A0AAU8GC09</accession>
<proteinExistence type="predicted"/>
<protein>
    <submittedName>
        <fullName evidence="1">Uncharacterized protein</fullName>
    </submittedName>
</protein>
<gene>
    <name evidence="1" type="ORF">FpNV_061</name>
</gene>
<sequence>MDSFQIERLYTILMTTKPIFKKKKKTESFYIYDTDYYNYFDFILCKEYINDICEYLEHEYGLINNYESISSIIDLSEKNPIIIDFEENKLIILKQEKNKHSKNFQYKKMYVYECLINNISIYSPTLIATNSIYLKPIILLLHTKYNNIEGCNYILYRFLDWASSIISFYSFYNNERFITNVLSLPFHFTFIDNKFFVTQKVKDENKLVCYSQIDCQNYICQKWPLNEKLINLIKQQPLSNIIK</sequence>
<dbReference type="EMBL" id="PP955094">
    <property type="protein sequence ID" value="XCH39306.1"/>
    <property type="molecule type" value="Genomic_DNA"/>
</dbReference>
<name>A0AAU8GC09_9VIRU</name>
<reference evidence="1" key="1">
    <citation type="submission" date="2024-06" db="EMBL/GenBank/DDBJ databases">
        <title>North American crayfish harbour diverse members of the Nudiviridae.</title>
        <authorList>
            <person name="Stratton C."/>
            <person name="Bojko J."/>
        </authorList>
    </citation>
    <scope>NUCLEOTIDE SEQUENCE</scope>
    <source>
        <strain evidence="1">142H</strain>
    </source>
</reference>